<evidence type="ECO:0000313" key="1">
    <source>
        <dbReference type="EMBL" id="GAH22398.1"/>
    </source>
</evidence>
<proteinExistence type="predicted"/>
<reference evidence="1" key="1">
    <citation type="journal article" date="2014" name="Front. Microbiol.">
        <title>High frequency of phylogenetically diverse reductive dehalogenase-homologous genes in deep subseafloor sedimentary metagenomes.</title>
        <authorList>
            <person name="Kawai M."/>
            <person name="Futagami T."/>
            <person name="Toyoda A."/>
            <person name="Takaki Y."/>
            <person name="Nishi S."/>
            <person name="Hori S."/>
            <person name="Arai W."/>
            <person name="Tsubouchi T."/>
            <person name="Morono Y."/>
            <person name="Uchiyama I."/>
            <person name="Ito T."/>
            <person name="Fujiyama A."/>
            <person name="Inagaki F."/>
            <person name="Takami H."/>
        </authorList>
    </citation>
    <scope>NUCLEOTIDE SEQUENCE</scope>
    <source>
        <strain evidence="1">Expedition CK06-06</strain>
    </source>
</reference>
<organism evidence="1">
    <name type="scientific">marine sediment metagenome</name>
    <dbReference type="NCBI Taxonomy" id="412755"/>
    <lineage>
        <taxon>unclassified sequences</taxon>
        <taxon>metagenomes</taxon>
        <taxon>ecological metagenomes</taxon>
    </lineage>
</organism>
<dbReference type="AlphaFoldDB" id="X1FNP3"/>
<gene>
    <name evidence="1" type="ORF">S03H2_09228</name>
</gene>
<accession>X1FNP3</accession>
<dbReference type="EMBL" id="BARU01004644">
    <property type="protein sequence ID" value="GAH22398.1"/>
    <property type="molecule type" value="Genomic_DNA"/>
</dbReference>
<comment type="caution">
    <text evidence="1">The sequence shown here is derived from an EMBL/GenBank/DDBJ whole genome shotgun (WGS) entry which is preliminary data.</text>
</comment>
<feature type="non-terminal residue" evidence="1">
    <location>
        <position position="1"/>
    </location>
</feature>
<sequence>SEIELKMFGQNRVDLAVGVYKDIIQVKSKNKDEILYNLVSAAFDSGIVKHFVLSKPKSINYFIFKFLTRFFNLHLIRHFKMYIFYR</sequence>
<protein>
    <submittedName>
        <fullName evidence="1">Uncharacterized protein</fullName>
    </submittedName>
</protein>
<name>X1FNP3_9ZZZZ</name>